<dbReference type="EMBL" id="KI925457">
    <property type="protein sequence ID" value="ETW82823.1"/>
    <property type="molecule type" value="Genomic_DNA"/>
</dbReference>
<name>W4KAL6_HETIT</name>
<dbReference type="InParanoid" id="W4KAL6"/>
<dbReference type="Proteomes" id="UP000030671">
    <property type="component" value="Unassembled WGS sequence"/>
</dbReference>
<keyword evidence="2" id="KW-1185">Reference proteome</keyword>
<gene>
    <name evidence="1" type="ORF">HETIRDRAFT_163239</name>
</gene>
<evidence type="ECO:0000313" key="1">
    <source>
        <dbReference type="EMBL" id="ETW82823.1"/>
    </source>
</evidence>
<organism evidence="1 2">
    <name type="scientific">Heterobasidion irregulare (strain TC 32-1)</name>
    <dbReference type="NCBI Taxonomy" id="747525"/>
    <lineage>
        <taxon>Eukaryota</taxon>
        <taxon>Fungi</taxon>
        <taxon>Dikarya</taxon>
        <taxon>Basidiomycota</taxon>
        <taxon>Agaricomycotina</taxon>
        <taxon>Agaricomycetes</taxon>
        <taxon>Russulales</taxon>
        <taxon>Bondarzewiaceae</taxon>
        <taxon>Heterobasidion</taxon>
        <taxon>Heterobasidion annosum species complex</taxon>
    </lineage>
</organism>
<dbReference type="RefSeq" id="XP_009545140.1">
    <property type="nucleotide sequence ID" value="XM_009546845.1"/>
</dbReference>
<dbReference type="KEGG" id="hir:HETIRDRAFT_163239"/>
<dbReference type="AlphaFoldDB" id="W4KAL6"/>
<accession>W4KAL6</accession>
<sequence>MKLRSKSLGSSTLITLISLIEEWFLLISNQNLIGNVLNSTIRVQVVFIL</sequence>
<proteinExistence type="predicted"/>
<dbReference type="GeneID" id="20667832"/>
<evidence type="ECO:0000313" key="2">
    <source>
        <dbReference type="Proteomes" id="UP000030671"/>
    </source>
</evidence>
<dbReference type="HOGENOM" id="CLU_3143253_0_0_1"/>
<reference evidence="1 2" key="1">
    <citation type="journal article" date="2012" name="New Phytol.">
        <title>Insight into trade-off between wood decay and parasitism from the genome of a fungal forest pathogen.</title>
        <authorList>
            <person name="Olson A."/>
            <person name="Aerts A."/>
            <person name="Asiegbu F."/>
            <person name="Belbahri L."/>
            <person name="Bouzid O."/>
            <person name="Broberg A."/>
            <person name="Canback B."/>
            <person name="Coutinho P.M."/>
            <person name="Cullen D."/>
            <person name="Dalman K."/>
            <person name="Deflorio G."/>
            <person name="van Diepen L.T."/>
            <person name="Dunand C."/>
            <person name="Duplessis S."/>
            <person name="Durling M."/>
            <person name="Gonthier P."/>
            <person name="Grimwood J."/>
            <person name="Fossdal C.G."/>
            <person name="Hansson D."/>
            <person name="Henrissat B."/>
            <person name="Hietala A."/>
            <person name="Himmelstrand K."/>
            <person name="Hoffmeister D."/>
            <person name="Hogberg N."/>
            <person name="James T.Y."/>
            <person name="Karlsson M."/>
            <person name="Kohler A."/>
            <person name="Kues U."/>
            <person name="Lee Y.H."/>
            <person name="Lin Y.C."/>
            <person name="Lind M."/>
            <person name="Lindquist E."/>
            <person name="Lombard V."/>
            <person name="Lucas S."/>
            <person name="Lunden K."/>
            <person name="Morin E."/>
            <person name="Murat C."/>
            <person name="Park J."/>
            <person name="Raffaello T."/>
            <person name="Rouze P."/>
            <person name="Salamov A."/>
            <person name="Schmutz J."/>
            <person name="Solheim H."/>
            <person name="Stahlberg J."/>
            <person name="Velez H."/>
            <person name="de Vries R.P."/>
            <person name="Wiebenga A."/>
            <person name="Woodward S."/>
            <person name="Yakovlev I."/>
            <person name="Garbelotto M."/>
            <person name="Martin F."/>
            <person name="Grigoriev I.V."/>
            <person name="Stenlid J."/>
        </authorList>
    </citation>
    <scope>NUCLEOTIDE SEQUENCE [LARGE SCALE GENOMIC DNA]</scope>
    <source>
        <strain evidence="1 2">TC 32-1</strain>
    </source>
</reference>
<protein>
    <submittedName>
        <fullName evidence="1">Uncharacterized protein</fullName>
    </submittedName>
</protein>